<feature type="non-terminal residue" evidence="1">
    <location>
        <position position="92"/>
    </location>
</feature>
<reference evidence="1 2" key="1">
    <citation type="journal article" date="2014" name="PLoS Genet.">
        <title>Phylogenetically driven sequencing of extremely halophilic archaea reveals strategies for static and dynamic osmo-response.</title>
        <authorList>
            <person name="Becker E.A."/>
            <person name="Seitzer P.M."/>
            <person name="Tritt A."/>
            <person name="Larsen D."/>
            <person name="Krusor M."/>
            <person name="Yao A.I."/>
            <person name="Wu D."/>
            <person name="Madern D."/>
            <person name="Eisen J.A."/>
            <person name="Darling A.E."/>
            <person name="Facciotti M.T."/>
        </authorList>
    </citation>
    <scope>NUCLEOTIDE SEQUENCE [LARGE SCALE GENOMIC DNA]</scope>
    <source>
        <strain evidence="1 2">JCM 10247</strain>
    </source>
</reference>
<accession>M0DM96</accession>
<gene>
    <name evidence="1" type="ORF">C473_04099</name>
</gene>
<comment type="caution">
    <text evidence="1">The sequence shown here is derived from an EMBL/GenBank/DDBJ whole genome shotgun (WGS) entry which is preliminary data.</text>
</comment>
<proteinExistence type="predicted"/>
<evidence type="ECO:0000313" key="1">
    <source>
        <dbReference type="EMBL" id="ELZ35284.1"/>
    </source>
</evidence>
<dbReference type="EMBL" id="AOIW01000037">
    <property type="protein sequence ID" value="ELZ35284.1"/>
    <property type="molecule type" value="Genomic_DNA"/>
</dbReference>
<dbReference type="AlphaFoldDB" id="M0DM96"/>
<sequence>MLRTTAVGVGAAAGVGALGSTARPAAAIDWGSVGKTAVLAAVSPPVALGWALREYEILGSDAPAEGLTPEVLKQQVYEISRTRKSTNASTIV</sequence>
<organism evidence="1 2">
    <name type="scientific">Halorubrum distributum JCM 10247</name>
    <dbReference type="NCBI Taxonomy" id="1227486"/>
    <lineage>
        <taxon>Archaea</taxon>
        <taxon>Methanobacteriati</taxon>
        <taxon>Methanobacteriota</taxon>
        <taxon>Stenosarchaea group</taxon>
        <taxon>Halobacteria</taxon>
        <taxon>Halobacteriales</taxon>
        <taxon>Haloferacaceae</taxon>
        <taxon>Halorubrum</taxon>
        <taxon>Halorubrum distributum group</taxon>
    </lineage>
</organism>
<dbReference type="Proteomes" id="UP000011572">
    <property type="component" value="Unassembled WGS sequence"/>
</dbReference>
<evidence type="ECO:0000313" key="2">
    <source>
        <dbReference type="Proteomes" id="UP000011572"/>
    </source>
</evidence>
<protein>
    <submittedName>
        <fullName evidence="1">Uncharacterized protein</fullName>
    </submittedName>
</protein>
<name>M0DM96_9EURY</name>